<dbReference type="InterPro" id="IPR052410">
    <property type="entry name" value="DRC5"/>
</dbReference>
<organism evidence="4 5">
    <name type="scientific">Phytophthora lilii</name>
    <dbReference type="NCBI Taxonomy" id="2077276"/>
    <lineage>
        <taxon>Eukaryota</taxon>
        <taxon>Sar</taxon>
        <taxon>Stramenopiles</taxon>
        <taxon>Oomycota</taxon>
        <taxon>Peronosporomycetes</taxon>
        <taxon>Peronosporales</taxon>
        <taxon>Peronosporaceae</taxon>
        <taxon>Phytophthora</taxon>
    </lineage>
</organism>
<dbReference type="SUPFAM" id="SSF52047">
    <property type="entry name" value="RNI-like"/>
    <property type="match status" value="1"/>
</dbReference>
<name>A0A9W6WXQ1_9STRA</name>
<dbReference type="Gene3D" id="3.80.10.10">
    <property type="entry name" value="Ribonuclease Inhibitor"/>
    <property type="match status" value="1"/>
</dbReference>
<dbReference type="InterPro" id="IPR001611">
    <property type="entry name" value="Leu-rich_rpt"/>
</dbReference>
<reference evidence="4" key="1">
    <citation type="submission" date="2023-04" db="EMBL/GenBank/DDBJ databases">
        <title>Phytophthora lilii NBRC 32176.</title>
        <authorList>
            <person name="Ichikawa N."/>
            <person name="Sato H."/>
            <person name="Tonouchi N."/>
        </authorList>
    </citation>
    <scope>NUCLEOTIDE SEQUENCE</scope>
    <source>
        <strain evidence="4">NBRC 32176</strain>
    </source>
</reference>
<evidence type="ECO:0000256" key="2">
    <source>
        <dbReference type="ARBA" id="ARBA00022490"/>
    </source>
</evidence>
<gene>
    <name evidence="4" type="ORF">Plil01_000848300</name>
</gene>
<evidence type="ECO:0000313" key="5">
    <source>
        <dbReference type="Proteomes" id="UP001165083"/>
    </source>
</evidence>
<accession>A0A9W6WXQ1</accession>
<dbReference type="PANTHER" id="PTHR24107:SF2">
    <property type="entry name" value="NLR FAMILY CARD DOMAIN CONTAINING 3"/>
    <property type="match status" value="1"/>
</dbReference>
<comment type="subcellular location">
    <subcellularLocation>
        <location evidence="1">Cytoplasm</location>
        <location evidence="1">Cytoskeleton</location>
    </subcellularLocation>
</comment>
<dbReference type="EMBL" id="BSXW01000409">
    <property type="protein sequence ID" value="GMF21488.1"/>
    <property type="molecule type" value="Genomic_DNA"/>
</dbReference>
<dbReference type="PANTHER" id="PTHR24107">
    <property type="entry name" value="YNEIN REGULATORY COMPLEX SUBUNIT 5"/>
    <property type="match status" value="1"/>
</dbReference>
<protein>
    <submittedName>
        <fullName evidence="4">Unnamed protein product</fullName>
    </submittedName>
</protein>
<keyword evidence="5" id="KW-1185">Reference proteome</keyword>
<comment type="caution">
    <text evidence="4">The sequence shown here is derived from an EMBL/GenBank/DDBJ whole genome shotgun (WGS) entry which is preliminary data.</text>
</comment>
<evidence type="ECO:0000256" key="1">
    <source>
        <dbReference type="ARBA" id="ARBA00004245"/>
    </source>
</evidence>
<proteinExistence type="predicted"/>
<keyword evidence="2" id="KW-0963">Cytoplasm</keyword>
<evidence type="ECO:0000313" key="4">
    <source>
        <dbReference type="EMBL" id="GMF21488.1"/>
    </source>
</evidence>
<sequence length="271" mass="30378">MTSNVVSTQLTSVNQLHEVARLLMQPPTSRRVSKVPAVHALKKILLTEQQLTDEFGVDLFSLLSVPVVSVSLTVLDLSFNELGDKFWLHWMPELKEAVWPALAILNLANNHPSLTQLDLSLNLFRDTNAPPEWLQPLIRVLNGKDRKHLEVLDMSCTDFTDQDIMQLLQAQFSKFLAKLYLRSNSLTNETAKTLANHLPQMKLEVLSLAGNMIGDSGAASLAFVMDQVLALQTLDLEENQVAARYTFAYYGYANNVDVDRSRWNGIVLLCA</sequence>
<dbReference type="GO" id="GO:0005856">
    <property type="term" value="C:cytoskeleton"/>
    <property type="evidence" value="ECO:0007669"/>
    <property type="project" value="UniProtKB-SubCell"/>
</dbReference>
<dbReference type="SMART" id="SM00368">
    <property type="entry name" value="LRR_RI"/>
    <property type="match status" value="3"/>
</dbReference>
<dbReference type="InterPro" id="IPR032675">
    <property type="entry name" value="LRR_dom_sf"/>
</dbReference>
<dbReference type="Proteomes" id="UP001165083">
    <property type="component" value="Unassembled WGS sequence"/>
</dbReference>
<dbReference type="Pfam" id="PF13516">
    <property type="entry name" value="LRR_6"/>
    <property type="match status" value="3"/>
</dbReference>
<dbReference type="OrthoDB" id="272549at2759"/>
<evidence type="ECO:0000256" key="3">
    <source>
        <dbReference type="ARBA" id="ARBA00023212"/>
    </source>
</evidence>
<keyword evidence="3" id="KW-0206">Cytoskeleton</keyword>
<dbReference type="AlphaFoldDB" id="A0A9W6WXQ1"/>